<reference evidence="1" key="1">
    <citation type="journal article" date="2015" name="Nature">
        <title>Complex archaea that bridge the gap between prokaryotes and eukaryotes.</title>
        <authorList>
            <person name="Spang A."/>
            <person name="Saw J.H."/>
            <person name="Jorgensen S.L."/>
            <person name="Zaremba-Niedzwiedzka K."/>
            <person name="Martijn J."/>
            <person name="Lind A.E."/>
            <person name="van Eijk R."/>
            <person name="Schleper C."/>
            <person name="Guy L."/>
            <person name="Ettema T.J."/>
        </authorList>
    </citation>
    <scope>NUCLEOTIDE SEQUENCE</scope>
</reference>
<dbReference type="InterPro" id="IPR019270">
    <property type="entry name" value="DUF2283"/>
</dbReference>
<dbReference type="AlphaFoldDB" id="A0A0F9AIP1"/>
<accession>A0A0F9AIP1</accession>
<dbReference type="PANTHER" id="PTHR37029:SF1">
    <property type="entry name" value="SSR1768 PROTEIN"/>
    <property type="match status" value="1"/>
</dbReference>
<sequence>MEAVEIKKILSFVPGLLEIPYSRIWTAYDKEADVLYINFKKPSHADDSELTDDDVIIRYEKGEVVGITVLNASKRANSQEYGANL</sequence>
<comment type="caution">
    <text evidence="1">The sequence shown here is derived from an EMBL/GenBank/DDBJ whole genome shotgun (WGS) entry which is preliminary data.</text>
</comment>
<evidence type="ECO:0000313" key="1">
    <source>
        <dbReference type="EMBL" id="KKK98175.1"/>
    </source>
</evidence>
<name>A0A0F9AIP1_9ZZZZ</name>
<dbReference type="EMBL" id="LAZR01045731">
    <property type="protein sequence ID" value="KKK98175.1"/>
    <property type="molecule type" value="Genomic_DNA"/>
</dbReference>
<protein>
    <recommendedName>
        <fullName evidence="2">DUF2283 domain-containing protein</fullName>
    </recommendedName>
</protein>
<evidence type="ECO:0008006" key="2">
    <source>
        <dbReference type="Google" id="ProtNLM"/>
    </source>
</evidence>
<organism evidence="1">
    <name type="scientific">marine sediment metagenome</name>
    <dbReference type="NCBI Taxonomy" id="412755"/>
    <lineage>
        <taxon>unclassified sequences</taxon>
        <taxon>metagenomes</taxon>
        <taxon>ecological metagenomes</taxon>
    </lineage>
</organism>
<dbReference type="Pfam" id="PF10049">
    <property type="entry name" value="DUF2283"/>
    <property type="match status" value="1"/>
</dbReference>
<dbReference type="PANTHER" id="PTHR37029">
    <property type="entry name" value="SSR1768 PROTEIN"/>
    <property type="match status" value="1"/>
</dbReference>
<gene>
    <name evidence="1" type="ORF">LCGC14_2645390</name>
</gene>
<proteinExistence type="predicted"/>